<evidence type="ECO:0000313" key="1">
    <source>
        <dbReference type="EMBL" id="KAG2486794.1"/>
    </source>
</evidence>
<dbReference type="OrthoDB" id="542940at2759"/>
<accession>A0A835XNI7</accession>
<protein>
    <submittedName>
        <fullName evidence="1">Uncharacterized protein</fullName>
    </submittedName>
</protein>
<evidence type="ECO:0000313" key="2">
    <source>
        <dbReference type="Proteomes" id="UP000612055"/>
    </source>
</evidence>
<sequence>MQVSGQVVEPCAGVWVVPSTGQVAVCIGPTYLQLPPVFPKCPLSQAVECDPCASATCEAFPTATCVPNKCAVGRTYQGASAPPCGALFVNDAKDVVDCTPISAPHLPRALLATLGRGPSPTPSLLTPPLAPPPAGVRSLGSPLALCIRGAYEACLGATCPAHPTAQCVVKACETVFRGITLPACTPVWYDPATGEVVQCPQQPKHRRQLLRAAA</sequence>
<keyword evidence="2" id="KW-1185">Reference proteome</keyword>
<dbReference type="AlphaFoldDB" id="A0A835XNI7"/>
<proteinExistence type="predicted"/>
<dbReference type="EMBL" id="JAEHOE010000107">
    <property type="protein sequence ID" value="KAG2486794.1"/>
    <property type="molecule type" value="Genomic_DNA"/>
</dbReference>
<organism evidence="1 2">
    <name type="scientific">Edaphochlamys debaryana</name>
    <dbReference type="NCBI Taxonomy" id="47281"/>
    <lineage>
        <taxon>Eukaryota</taxon>
        <taxon>Viridiplantae</taxon>
        <taxon>Chlorophyta</taxon>
        <taxon>core chlorophytes</taxon>
        <taxon>Chlorophyceae</taxon>
        <taxon>CS clade</taxon>
        <taxon>Chlamydomonadales</taxon>
        <taxon>Chlamydomonadales incertae sedis</taxon>
        <taxon>Edaphochlamys</taxon>
    </lineage>
</organism>
<name>A0A835XNI7_9CHLO</name>
<comment type="caution">
    <text evidence="1">The sequence shown here is derived from an EMBL/GenBank/DDBJ whole genome shotgun (WGS) entry which is preliminary data.</text>
</comment>
<dbReference type="Proteomes" id="UP000612055">
    <property type="component" value="Unassembled WGS sequence"/>
</dbReference>
<reference evidence="1" key="1">
    <citation type="journal article" date="2020" name="bioRxiv">
        <title>Comparative genomics of Chlamydomonas.</title>
        <authorList>
            <person name="Craig R.J."/>
            <person name="Hasan A.R."/>
            <person name="Ness R.W."/>
            <person name="Keightley P.D."/>
        </authorList>
    </citation>
    <scope>NUCLEOTIDE SEQUENCE</scope>
    <source>
        <strain evidence="1">CCAP 11/70</strain>
    </source>
</reference>
<gene>
    <name evidence="1" type="ORF">HYH03_014593</name>
</gene>